<organism evidence="3 4">
    <name type="scientific">Malus domestica</name>
    <name type="common">Apple</name>
    <name type="synonym">Pyrus malus</name>
    <dbReference type="NCBI Taxonomy" id="3750"/>
    <lineage>
        <taxon>Eukaryota</taxon>
        <taxon>Viridiplantae</taxon>
        <taxon>Streptophyta</taxon>
        <taxon>Embryophyta</taxon>
        <taxon>Tracheophyta</taxon>
        <taxon>Spermatophyta</taxon>
        <taxon>Magnoliopsida</taxon>
        <taxon>eudicotyledons</taxon>
        <taxon>Gunneridae</taxon>
        <taxon>Pentapetalae</taxon>
        <taxon>rosids</taxon>
        <taxon>fabids</taxon>
        <taxon>Rosales</taxon>
        <taxon>Rosaceae</taxon>
        <taxon>Amygdaloideae</taxon>
        <taxon>Maleae</taxon>
        <taxon>Malus</taxon>
    </lineage>
</organism>
<dbReference type="Pfam" id="PF13041">
    <property type="entry name" value="PPR_2"/>
    <property type="match status" value="1"/>
</dbReference>
<dbReference type="Pfam" id="PF13812">
    <property type="entry name" value="PPR_3"/>
    <property type="match status" value="1"/>
</dbReference>
<keyword evidence="4" id="KW-1185">Reference proteome</keyword>
<feature type="repeat" description="PPR" evidence="2">
    <location>
        <begin position="539"/>
        <end position="573"/>
    </location>
</feature>
<evidence type="ECO:0000256" key="1">
    <source>
        <dbReference type="ARBA" id="ARBA00022737"/>
    </source>
</evidence>
<dbReference type="PROSITE" id="PS51375">
    <property type="entry name" value="PPR"/>
    <property type="match status" value="3"/>
</dbReference>
<dbReference type="InterPro" id="IPR002885">
    <property type="entry name" value="PPR_rpt"/>
</dbReference>
<accession>A0A498IBC9</accession>
<gene>
    <name evidence="3" type="ORF">DVH24_040619</name>
</gene>
<keyword evidence="1" id="KW-0677">Repeat</keyword>
<name>A0A498IBC9_MALDO</name>
<dbReference type="InterPro" id="IPR044605">
    <property type="entry name" value="At1g26460-like"/>
</dbReference>
<dbReference type="Proteomes" id="UP000290289">
    <property type="component" value="Chromosome 13"/>
</dbReference>
<dbReference type="STRING" id="3750.A0A498IBC9"/>
<dbReference type="AlphaFoldDB" id="A0A498IBC9"/>
<comment type="caution">
    <text evidence="3">The sequence shown here is derived from an EMBL/GenBank/DDBJ whole genome shotgun (WGS) entry which is preliminary data.</text>
</comment>
<dbReference type="Gene3D" id="1.25.40.10">
    <property type="entry name" value="Tetratricopeptide repeat domain"/>
    <property type="match status" value="2"/>
</dbReference>
<sequence>MASQMAFLARTRALAKTLNTNPGFKSITTFTFLSQEPQLAVEPTHPIASTPLPPNPASGSPMYNENWRNPAPNSPMGQSLLPLGFLNQSPSARFQVMSQNLDAQSLMNEFANWMTSQRWPDMKQLFEFWVRSLDKNGKPNKPDVSLYNHYLRANLMMGASPGEMLDLVAHMEDYGITPNTASFNLVLKAMHQAKETEAADKLLERMLQTGKESPPDEESYDLVVGMLLQMDQIDAALKYIDLNLKSGYMLSMPVFRECVRGCVNKGKLDILVSIIDKCKSMDQNKALCPPWNLCNYIAEAALQDDNSKLAFHALEFMAKWIARGEQARPVVFLSTDEGLLVSALATAGRTHSTTLLDASWAILLRSLRQKKVPNPESYRAKICALASLGSLQRAFSTLREYESAYGNSDKEAEEELFSPFTSLYPLVVACSKGGFGTLDSLFNLKYIDIPQVYYQLENLSRADPPYKSVAALNCIILGCANTWQIERAYQTFEAITSTFELTPDIHSYNALMYAFGKHKQTFEASRVFEHLVSVGVKPNAKSYSLLVDAHLINRDPKAAVSVIDDMVNAGFEPTKELLKRVRRRCRRELDYESDDHVDTLAKRFKIVMGSENRRDWLFNLNYSTGYA</sequence>
<dbReference type="EMBL" id="RDQH01000339">
    <property type="protein sequence ID" value="RXH79472.1"/>
    <property type="molecule type" value="Genomic_DNA"/>
</dbReference>
<evidence type="ECO:0000256" key="2">
    <source>
        <dbReference type="PROSITE-ProRule" id="PRU00708"/>
    </source>
</evidence>
<protein>
    <recommendedName>
        <fullName evidence="5">Pentacotripeptide-repeat region of PRORP domain-containing protein</fullName>
    </recommendedName>
</protein>
<reference evidence="3 4" key="1">
    <citation type="submission" date="2018-10" db="EMBL/GenBank/DDBJ databases">
        <title>A high-quality apple genome assembly.</title>
        <authorList>
            <person name="Hu J."/>
        </authorList>
    </citation>
    <scope>NUCLEOTIDE SEQUENCE [LARGE SCALE GENOMIC DNA]</scope>
    <source>
        <strain evidence="4">cv. HFTH1</strain>
        <tissue evidence="3">Young leaf</tissue>
    </source>
</reference>
<dbReference type="NCBIfam" id="TIGR00756">
    <property type="entry name" value="PPR"/>
    <property type="match status" value="2"/>
</dbReference>
<evidence type="ECO:0000313" key="3">
    <source>
        <dbReference type="EMBL" id="RXH79472.1"/>
    </source>
</evidence>
<feature type="repeat" description="PPR" evidence="2">
    <location>
        <begin position="179"/>
        <end position="213"/>
    </location>
</feature>
<proteinExistence type="predicted"/>
<dbReference type="PANTHER" id="PTHR47205">
    <property type="entry name" value="OS07G0599000 PROTEIN"/>
    <property type="match status" value="1"/>
</dbReference>
<evidence type="ECO:0008006" key="5">
    <source>
        <dbReference type="Google" id="ProtNLM"/>
    </source>
</evidence>
<dbReference type="InterPro" id="IPR011990">
    <property type="entry name" value="TPR-like_helical_dom_sf"/>
</dbReference>
<dbReference type="PANTHER" id="PTHR47205:SF1">
    <property type="entry name" value="OS07G0599000 PROTEIN"/>
    <property type="match status" value="1"/>
</dbReference>
<feature type="repeat" description="PPR" evidence="2">
    <location>
        <begin position="504"/>
        <end position="538"/>
    </location>
</feature>
<evidence type="ECO:0000313" key="4">
    <source>
        <dbReference type="Proteomes" id="UP000290289"/>
    </source>
</evidence>